<organism evidence="1 2">
    <name type="scientific">Myroides marinus</name>
    <dbReference type="NCBI Taxonomy" id="703342"/>
    <lineage>
        <taxon>Bacteria</taxon>
        <taxon>Pseudomonadati</taxon>
        <taxon>Bacteroidota</taxon>
        <taxon>Flavobacteriia</taxon>
        <taxon>Flavobacteriales</taxon>
        <taxon>Flavobacteriaceae</taxon>
        <taxon>Myroides</taxon>
    </lineage>
</organism>
<evidence type="ECO:0000313" key="2">
    <source>
        <dbReference type="Proteomes" id="UP000076630"/>
    </source>
</evidence>
<sequence length="209" mass="24185">MKQTILDRIHALGGDISGVKGNSLQEDITTISFNTVLYPKPEDTPWADEEDQEPIYGLGEFVDAQQDLINTDRQAFYDKMITHYYVDTEEGRGQMFWTAIPFTPYQEGTADYEEWNGDFTDEDFVNLSEIEKIVGTKQPTMIQLFYSYGFPDHYYICLEDPKQDNPTVFGTDHEEFFSEITNKGSLEEFMQQFMTPEELISIVDKALNK</sequence>
<reference evidence="1 2" key="1">
    <citation type="submission" date="2016-01" db="EMBL/GenBank/DDBJ databases">
        <title>Whole genome sequencing of Myroides marinus L41.</title>
        <authorList>
            <person name="Hong K.W."/>
        </authorList>
    </citation>
    <scope>NUCLEOTIDE SEQUENCE [LARGE SCALE GENOMIC DNA]</scope>
    <source>
        <strain evidence="1 2">L41</strain>
    </source>
</reference>
<dbReference type="AlphaFoldDB" id="A0A163VPW5"/>
<dbReference type="Proteomes" id="UP000076630">
    <property type="component" value="Unassembled WGS sequence"/>
</dbReference>
<keyword evidence="2" id="KW-1185">Reference proteome</keyword>
<name>A0A163VPW5_9FLAO</name>
<dbReference type="RefSeq" id="WP_038986524.1">
    <property type="nucleotide sequence ID" value="NZ_JWJO01000024.1"/>
</dbReference>
<evidence type="ECO:0000313" key="1">
    <source>
        <dbReference type="EMBL" id="KZE75223.1"/>
    </source>
</evidence>
<accession>A0A163VPW5</accession>
<dbReference type="OrthoDB" id="879470at2"/>
<proteinExistence type="predicted"/>
<comment type="caution">
    <text evidence="1">The sequence shown here is derived from an EMBL/GenBank/DDBJ whole genome shotgun (WGS) entry which is preliminary data.</text>
</comment>
<gene>
    <name evidence="1" type="ORF">AV926_17155</name>
</gene>
<protein>
    <submittedName>
        <fullName evidence="1">Uncharacterized protein</fullName>
    </submittedName>
</protein>
<dbReference type="EMBL" id="LQNU01000085">
    <property type="protein sequence ID" value="KZE75223.1"/>
    <property type="molecule type" value="Genomic_DNA"/>
</dbReference>